<organism evidence="10 11">
    <name type="scientific">Sorghum bicolor</name>
    <name type="common">Sorghum</name>
    <name type="synonym">Sorghum vulgare</name>
    <dbReference type="NCBI Taxonomy" id="4558"/>
    <lineage>
        <taxon>Eukaryota</taxon>
        <taxon>Viridiplantae</taxon>
        <taxon>Streptophyta</taxon>
        <taxon>Embryophyta</taxon>
        <taxon>Tracheophyta</taxon>
        <taxon>Spermatophyta</taxon>
        <taxon>Magnoliopsida</taxon>
        <taxon>Liliopsida</taxon>
        <taxon>Poales</taxon>
        <taxon>Poaceae</taxon>
        <taxon>PACMAD clade</taxon>
        <taxon>Panicoideae</taxon>
        <taxon>Andropogonodae</taxon>
        <taxon>Andropogoneae</taxon>
        <taxon>Sorghinae</taxon>
        <taxon>Sorghum</taxon>
    </lineage>
</organism>
<gene>
    <name evidence="10" type="ORF">SORBI_3007G025000</name>
</gene>
<reference evidence="10 11" key="1">
    <citation type="journal article" date="2009" name="Nature">
        <title>The Sorghum bicolor genome and the diversification of grasses.</title>
        <authorList>
            <person name="Paterson A.H."/>
            <person name="Bowers J.E."/>
            <person name="Bruggmann R."/>
            <person name="Dubchak I."/>
            <person name="Grimwood J."/>
            <person name="Gundlach H."/>
            <person name="Haberer G."/>
            <person name="Hellsten U."/>
            <person name="Mitros T."/>
            <person name="Poliakov A."/>
            <person name="Schmutz J."/>
            <person name="Spannagl M."/>
            <person name="Tang H."/>
            <person name="Wang X."/>
            <person name="Wicker T."/>
            <person name="Bharti A.K."/>
            <person name="Chapman J."/>
            <person name="Feltus F.A."/>
            <person name="Gowik U."/>
            <person name="Grigoriev I.V."/>
            <person name="Lyons E."/>
            <person name="Maher C.A."/>
            <person name="Martis M."/>
            <person name="Narechania A."/>
            <person name="Otillar R.P."/>
            <person name="Penning B.W."/>
            <person name="Salamov A.A."/>
            <person name="Wang Y."/>
            <person name="Zhang L."/>
            <person name="Carpita N.C."/>
            <person name="Freeling M."/>
            <person name="Gingle A.R."/>
            <person name="Hash C.T."/>
            <person name="Keller B."/>
            <person name="Klein P."/>
            <person name="Kresovich S."/>
            <person name="McCann M.C."/>
            <person name="Ming R."/>
            <person name="Peterson D.G."/>
            <person name="Mehboob-ur-Rahman"/>
            <person name="Ware D."/>
            <person name="Westhoff P."/>
            <person name="Mayer K.F."/>
            <person name="Messing J."/>
            <person name="Rokhsar D.S."/>
        </authorList>
    </citation>
    <scope>NUCLEOTIDE SEQUENCE [LARGE SCALE GENOMIC DNA]</scope>
    <source>
        <strain evidence="11">cv. BTx623</strain>
    </source>
</reference>
<dbReference type="SUPFAM" id="SSF48403">
    <property type="entry name" value="Ankyrin repeat"/>
    <property type="match status" value="1"/>
</dbReference>
<sequence>MEDSIVMPGSAAAAAPPPAERPCNGAADQGQQQLQVEEQPGDDVEAGLRQAPGGDVLIPRGQAGVETEIQNAGEEDLETLLHVAVRKRNDNPAEFEILRRFAKSPDINGMTPLYLAIFLGYGDMAELLIRTFGRDLSYDGPNGQNVLHVAALRSRDVTQKILEAQKVLLSSNEVSWEDLRNVADASGSTPLHFAASVGVKGVTSLLVDGDTTGMRKKAVDSNGMCPIHIAASVGAMDAVHALVGEEDTHAALRENRMGRTFLHIAVENKKTDVVKLVCRKSRPAFRNILNMKDKDGNTALHLAVQNRDESSFSHLVGNRYVDLNHVNKDGYTPLDLASKIKIENSFASPKNPTEWMVRVLAHSGAYFGAHRRDMKYGTITQKDQRADHTAPSTETRTQKKKKKKQAAELDESVLVASALIATVTFAAAFTMPGSYKTEGHRAGTPALASRYGFKVFVIADILAFYCSVAATFSLAEYGNRGDVDPLVRRVYAQRAVRFFHVALKSVIIAFALGVGVVMWDVSVVTVVIVAVATSALVLYGNEALAHDLRFMLVMYRRFGFSRAWGLCPSTSSHLHWNSWRLRSFFATLAWNIAKLFGTYILIFLVAYIAQLKQKSGI</sequence>
<dbReference type="PANTHER" id="PTHR24186:SF50">
    <property type="entry name" value="ANKYRIN REPEAT-CONTAINING PROTEIN ITN1-LIKE ISOFORM X1"/>
    <property type="match status" value="1"/>
</dbReference>
<dbReference type="AlphaFoldDB" id="A0A1B6PFI1"/>
<reference evidence="11" key="2">
    <citation type="journal article" date="2018" name="Plant J.">
        <title>The Sorghum bicolor reference genome: improved assembly, gene annotations, a transcriptome atlas, and signatures of genome organization.</title>
        <authorList>
            <person name="McCormick R.F."/>
            <person name="Truong S.K."/>
            <person name="Sreedasyam A."/>
            <person name="Jenkins J."/>
            <person name="Shu S."/>
            <person name="Sims D."/>
            <person name="Kennedy M."/>
            <person name="Amirebrahimi M."/>
            <person name="Weers B.D."/>
            <person name="McKinley B."/>
            <person name="Mattison A."/>
            <person name="Morishige D.T."/>
            <person name="Grimwood J."/>
            <person name="Schmutz J."/>
            <person name="Mullet J.E."/>
        </authorList>
    </citation>
    <scope>NUCLEOTIDE SEQUENCE [LARGE SCALE GENOMIC DNA]</scope>
    <source>
        <strain evidence="11">cv. BTx623</strain>
    </source>
</reference>
<feature type="domain" description="PGG" evidence="9">
    <location>
        <begin position="406"/>
        <end position="514"/>
    </location>
</feature>
<dbReference type="InterPro" id="IPR002110">
    <property type="entry name" value="Ankyrin_rpt"/>
</dbReference>
<feature type="transmembrane region" description="Helical" evidence="8">
    <location>
        <begin position="588"/>
        <end position="609"/>
    </location>
</feature>
<dbReference type="Pfam" id="PF00023">
    <property type="entry name" value="Ank"/>
    <property type="match status" value="1"/>
</dbReference>
<feature type="transmembrane region" description="Helical" evidence="8">
    <location>
        <begin position="521"/>
        <end position="539"/>
    </location>
</feature>
<name>A0A1B6PFI1_SORBI</name>
<dbReference type="Gramene" id="KXG24315">
    <property type="protein sequence ID" value="KXG24315"/>
    <property type="gene ID" value="SORBI_3007G025000"/>
</dbReference>
<evidence type="ECO:0000256" key="8">
    <source>
        <dbReference type="SAM" id="Phobius"/>
    </source>
</evidence>
<feature type="transmembrane region" description="Helical" evidence="8">
    <location>
        <begin position="495"/>
        <end position="515"/>
    </location>
</feature>
<proteinExistence type="predicted"/>
<evidence type="ECO:0000256" key="2">
    <source>
        <dbReference type="ARBA" id="ARBA00022692"/>
    </source>
</evidence>
<evidence type="ECO:0000256" key="5">
    <source>
        <dbReference type="ARBA" id="ARBA00023043"/>
    </source>
</evidence>
<dbReference type="eggNOG" id="KOG0504">
    <property type="taxonomic scope" value="Eukaryota"/>
</dbReference>
<dbReference type="Pfam" id="PF12796">
    <property type="entry name" value="Ank_2"/>
    <property type="match status" value="2"/>
</dbReference>
<evidence type="ECO:0000256" key="6">
    <source>
        <dbReference type="ARBA" id="ARBA00023136"/>
    </source>
</evidence>
<keyword evidence="2 8" id="KW-0812">Transmembrane</keyword>
<accession>A0A1B6PFI1</accession>
<dbReference type="Proteomes" id="UP000000768">
    <property type="component" value="Chromosome 7"/>
</dbReference>
<evidence type="ECO:0000313" key="11">
    <source>
        <dbReference type="Proteomes" id="UP000000768"/>
    </source>
</evidence>
<dbReference type="OrthoDB" id="598775at2759"/>
<evidence type="ECO:0000256" key="1">
    <source>
        <dbReference type="ARBA" id="ARBA00004141"/>
    </source>
</evidence>
<keyword evidence="3" id="KW-0677">Repeat</keyword>
<feature type="transmembrane region" description="Helical" evidence="8">
    <location>
        <begin position="451"/>
        <end position="474"/>
    </location>
</feature>
<keyword evidence="5" id="KW-0040">ANK repeat</keyword>
<dbReference type="STRING" id="4558.A0A1B6PFI1"/>
<feature type="region of interest" description="Disordered" evidence="7">
    <location>
        <begin position="379"/>
        <end position="403"/>
    </location>
</feature>
<protein>
    <recommendedName>
        <fullName evidence="9">PGG domain-containing protein</fullName>
    </recommendedName>
</protein>
<keyword evidence="6 8" id="KW-0472">Membrane</keyword>
<feature type="compositionally biased region" description="Low complexity" evidence="7">
    <location>
        <begin position="29"/>
        <end position="38"/>
    </location>
</feature>
<dbReference type="InParanoid" id="A0A1B6PFI1"/>
<dbReference type="EMBL" id="CM000766">
    <property type="protein sequence ID" value="KXG24315.1"/>
    <property type="molecule type" value="Genomic_DNA"/>
</dbReference>
<evidence type="ECO:0000259" key="9">
    <source>
        <dbReference type="Pfam" id="PF13962"/>
    </source>
</evidence>
<comment type="subcellular location">
    <subcellularLocation>
        <location evidence="1">Membrane</location>
        <topology evidence="1">Multi-pass membrane protein</topology>
    </subcellularLocation>
</comment>
<dbReference type="GO" id="GO:0016020">
    <property type="term" value="C:membrane"/>
    <property type="evidence" value="ECO:0000318"/>
    <property type="project" value="GO_Central"/>
</dbReference>
<feature type="region of interest" description="Disordered" evidence="7">
    <location>
        <begin position="1"/>
        <end position="46"/>
    </location>
</feature>
<feature type="transmembrane region" description="Helical" evidence="8">
    <location>
        <begin position="409"/>
        <end position="431"/>
    </location>
</feature>
<evidence type="ECO:0000256" key="4">
    <source>
        <dbReference type="ARBA" id="ARBA00022989"/>
    </source>
</evidence>
<evidence type="ECO:0000256" key="3">
    <source>
        <dbReference type="ARBA" id="ARBA00022737"/>
    </source>
</evidence>
<dbReference type="Gene3D" id="1.25.40.20">
    <property type="entry name" value="Ankyrin repeat-containing domain"/>
    <property type="match status" value="2"/>
</dbReference>
<dbReference type="PANTHER" id="PTHR24186">
    <property type="entry name" value="PROTEIN PHOSPHATASE 1 REGULATORY SUBUNIT"/>
    <property type="match status" value="1"/>
</dbReference>
<keyword evidence="11" id="KW-1185">Reference proteome</keyword>
<dbReference type="InterPro" id="IPR026961">
    <property type="entry name" value="PGG_dom"/>
</dbReference>
<evidence type="ECO:0000313" key="10">
    <source>
        <dbReference type="EMBL" id="KXG24315.1"/>
    </source>
</evidence>
<dbReference type="Pfam" id="PF13962">
    <property type="entry name" value="PGG"/>
    <property type="match status" value="1"/>
</dbReference>
<keyword evidence="4 8" id="KW-1133">Transmembrane helix</keyword>
<dbReference type="OMA" id="CAYAQRA"/>
<dbReference type="SMART" id="SM00248">
    <property type="entry name" value="ANK"/>
    <property type="match status" value="7"/>
</dbReference>
<evidence type="ECO:0000256" key="7">
    <source>
        <dbReference type="SAM" id="MobiDB-lite"/>
    </source>
</evidence>
<dbReference type="InterPro" id="IPR036770">
    <property type="entry name" value="Ankyrin_rpt-contain_sf"/>
</dbReference>